<protein>
    <submittedName>
        <fullName evidence="1">Uncharacterized protein</fullName>
    </submittedName>
</protein>
<sequence length="27" mass="3155">MLNCQVRSLHSCQVQAWLLLMLLDLLL</sequence>
<reference evidence="1" key="1">
    <citation type="submission" date="2018-02" db="EMBL/GenBank/DDBJ databases">
        <title>Rhizophora mucronata_Transcriptome.</title>
        <authorList>
            <person name="Meera S.P."/>
            <person name="Sreeshan A."/>
            <person name="Augustine A."/>
        </authorList>
    </citation>
    <scope>NUCLEOTIDE SEQUENCE</scope>
    <source>
        <tissue evidence="1">Leaf</tissue>
    </source>
</reference>
<proteinExistence type="predicted"/>
<evidence type="ECO:0000313" key="1">
    <source>
        <dbReference type="EMBL" id="MBX37118.1"/>
    </source>
</evidence>
<organism evidence="1">
    <name type="scientific">Rhizophora mucronata</name>
    <name type="common">Asiatic mangrove</name>
    <dbReference type="NCBI Taxonomy" id="61149"/>
    <lineage>
        <taxon>Eukaryota</taxon>
        <taxon>Viridiplantae</taxon>
        <taxon>Streptophyta</taxon>
        <taxon>Embryophyta</taxon>
        <taxon>Tracheophyta</taxon>
        <taxon>Spermatophyta</taxon>
        <taxon>Magnoliopsida</taxon>
        <taxon>eudicotyledons</taxon>
        <taxon>Gunneridae</taxon>
        <taxon>Pentapetalae</taxon>
        <taxon>rosids</taxon>
        <taxon>fabids</taxon>
        <taxon>Malpighiales</taxon>
        <taxon>Rhizophoraceae</taxon>
        <taxon>Rhizophora</taxon>
    </lineage>
</organism>
<dbReference type="EMBL" id="GGEC01056634">
    <property type="protein sequence ID" value="MBX37118.1"/>
    <property type="molecule type" value="Transcribed_RNA"/>
</dbReference>
<accession>A0A2P2N3S0</accession>
<name>A0A2P2N3S0_RHIMU</name>
<dbReference type="AlphaFoldDB" id="A0A2P2N3S0"/>